<keyword evidence="5" id="KW-1185">Reference proteome</keyword>
<dbReference type="SMART" id="SM00903">
    <property type="entry name" value="Flavin_Reduct"/>
    <property type="match status" value="1"/>
</dbReference>
<proteinExistence type="predicted"/>
<feature type="domain" description="Flavin reductase like" evidence="3">
    <location>
        <begin position="35"/>
        <end position="182"/>
    </location>
</feature>
<dbReference type="SUPFAM" id="SSF50475">
    <property type="entry name" value="FMN-binding split barrel"/>
    <property type="match status" value="1"/>
</dbReference>
<dbReference type="GO" id="GO:0010181">
    <property type="term" value="F:FMN binding"/>
    <property type="evidence" value="ECO:0007669"/>
    <property type="project" value="InterPro"/>
</dbReference>
<dbReference type="EMBL" id="FNFM01000003">
    <property type="protein sequence ID" value="SDJ98353.1"/>
    <property type="molecule type" value="Genomic_DNA"/>
</dbReference>
<gene>
    <name evidence="4" type="ORF">SAMN04487820_103278</name>
</gene>
<dbReference type="GO" id="GO:0006208">
    <property type="term" value="P:pyrimidine nucleobase catabolic process"/>
    <property type="evidence" value="ECO:0007669"/>
    <property type="project" value="TreeGrafter"/>
</dbReference>
<reference evidence="5" key="1">
    <citation type="submission" date="2016-10" db="EMBL/GenBank/DDBJ databases">
        <authorList>
            <person name="Varghese N."/>
            <person name="Submissions S."/>
        </authorList>
    </citation>
    <scope>NUCLEOTIDE SEQUENCE [LARGE SCALE GENOMIC DNA]</scope>
    <source>
        <strain evidence="5">DSM 45460</strain>
    </source>
</reference>
<dbReference type="PANTHER" id="PTHR30466:SF1">
    <property type="entry name" value="FMN REDUCTASE (NADH) RUTF"/>
    <property type="match status" value="1"/>
</dbReference>
<protein>
    <submittedName>
        <fullName evidence="4">NADH-FMN oxidoreductase RutF, flavin reductase (DIM6/NTAB) family</fullName>
    </submittedName>
</protein>
<keyword evidence="1" id="KW-0560">Oxidoreductase</keyword>
<dbReference type="Proteomes" id="UP000199213">
    <property type="component" value="Unassembled WGS sequence"/>
</dbReference>
<sequence length="192" mass="20622">MFSENHAPTGRDVRITPTSPHPRSRDDPTSLRAVMSRFATGVTVLTAGGSRAHGMTANSFNSVSLDPPLVLCCVSRTARMHASIAASCSFGVSVLADDQRELARYFADRTRPAGWRQFEGVGWKDGPFTGAPLLDGSLAWLECELADVHEAGDHSIFLGSVLGSGCGADSGALLFCGGDYYDIKTKRREEKR</sequence>
<feature type="region of interest" description="Disordered" evidence="2">
    <location>
        <begin position="1"/>
        <end position="28"/>
    </location>
</feature>
<name>A0A1G8Y6J9_ACTMZ</name>
<evidence type="ECO:0000313" key="4">
    <source>
        <dbReference type="EMBL" id="SDJ98353.1"/>
    </source>
</evidence>
<evidence type="ECO:0000259" key="3">
    <source>
        <dbReference type="SMART" id="SM00903"/>
    </source>
</evidence>
<evidence type="ECO:0000256" key="1">
    <source>
        <dbReference type="ARBA" id="ARBA00023002"/>
    </source>
</evidence>
<dbReference type="OrthoDB" id="9792858at2"/>
<dbReference type="InterPro" id="IPR002563">
    <property type="entry name" value="Flavin_Rdtase-like_dom"/>
</dbReference>
<organism evidence="4 5">
    <name type="scientific">Actinopolyspora mzabensis</name>
    <dbReference type="NCBI Taxonomy" id="995066"/>
    <lineage>
        <taxon>Bacteria</taxon>
        <taxon>Bacillati</taxon>
        <taxon>Actinomycetota</taxon>
        <taxon>Actinomycetes</taxon>
        <taxon>Actinopolysporales</taxon>
        <taxon>Actinopolysporaceae</taxon>
        <taxon>Actinopolyspora</taxon>
    </lineage>
</organism>
<dbReference type="InterPro" id="IPR012349">
    <property type="entry name" value="Split_barrel_FMN-bd"/>
</dbReference>
<dbReference type="GO" id="GO:0042602">
    <property type="term" value="F:riboflavin reductase (NADPH) activity"/>
    <property type="evidence" value="ECO:0007669"/>
    <property type="project" value="TreeGrafter"/>
</dbReference>
<dbReference type="RefSeq" id="WP_092627233.1">
    <property type="nucleotide sequence ID" value="NZ_FNFM01000003.1"/>
</dbReference>
<dbReference type="Gene3D" id="2.30.110.10">
    <property type="entry name" value="Electron Transport, Fmn-binding Protein, Chain A"/>
    <property type="match status" value="1"/>
</dbReference>
<evidence type="ECO:0000313" key="5">
    <source>
        <dbReference type="Proteomes" id="UP000199213"/>
    </source>
</evidence>
<dbReference type="PANTHER" id="PTHR30466">
    <property type="entry name" value="FLAVIN REDUCTASE"/>
    <property type="match status" value="1"/>
</dbReference>
<accession>A0A1G8Y6J9</accession>
<evidence type="ECO:0000256" key="2">
    <source>
        <dbReference type="SAM" id="MobiDB-lite"/>
    </source>
</evidence>
<dbReference type="InterPro" id="IPR050268">
    <property type="entry name" value="NADH-dep_flavin_reductase"/>
</dbReference>
<dbReference type="Pfam" id="PF01613">
    <property type="entry name" value="Flavin_Reduct"/>
    <property type="match status" value="1"/>
</dbReference>
<dbReference type="AlphaFoldDB" id="A0A1G8Y6J9"/>